<evidence type="ECO:0000256" key="1">
    <source>
        <dbReference type="ARBA" id="ARBA00004120"/>
    </source>
</evidence>
<dbReference type="GO" id="GO:0005929">
    <property type="term" value="C:cilium"/>
    <property type="evidence" value="ECO:0007669"/>
    <property type="project" value="UniProtKB-ARBA"/>
</dbReference>
<keyword evidence="5" id="KW-0966">Cell projection</keyword>
<evidence type="ECO:0000256" key="3">
    <source>
        <dbReference type="ARBA" id="ARBA00022794"/>
    </source>
</evidence>
<organism evidence="6 7">
    <name type="scientific">Trichogramma kaykai</name>
    <dbReference type="NCBI Taxonomy" id="54128"/>
    <lineage>
        <taxon>Eukaryota</taxon>
        <taxon>Metazoa</taxon>
        <taxon>Ecdysozoa</taxon>
        <taxon>Arthropoda</taxon>
        <taxon>Hexapoda</taxon>
        <taxon>Insecta</taxon>
        <taxon>Pterygota</taxon>
        <taxon>Neoptera</taxon>
        <taxon>Endopterygota</taxon>
        <taxon>Hymenoptera</taxon>
        <taxon>Apocrita</taxon>
        <taxon>Proctotrupomorpha</taxon>
        <taxon>Chalcidoidea</taxon>
        <taxon>Trichogrammatidae</taxon>
        <taxon>Trichogramma</taxon>
    </lineage>
</organism>
<evidence type="ECO:0000256" key="5">
    <source>
        <dbReference type="ARBA" id="ARBA00023273"/>
    </source>
</evidence>
<dbReference type="Pfam" id="PF07162">
    <property type="entry name" value="B9-C2"/>
    <property type="match status" value="1"/>
</dbReference>
<protein>
    <recommendedName>
        <fullName evidence="8">Meckel syndrome type 1 protein</fullName>
    </recommendedName>
</protein>
<comment type="caution">
    <text evidence="6">The sequence shown here is derived from an EMBL/GenBank/DDBJ whole genome shotgun (WGS) entry which is preliminary data.</text>
</comment>
<dbReference type="PANTHER" id="PTHR12968">
    <property type="entry name" value="B9 DOMAIN-CONTAINING"/>
    <property type="match status" value="1"/>
</dbReference>
<sequence>MLSEALLQGKAKISGKYRVDQPIENLKIRVRIVQQKSLLSELFENAEETRDANFLEEEVHTFAWQEKRFGPYEARFYTDERNCLNERQKEYHRRLTSERNDEEEVCSRLYSYVEGDAYYVESAPLSDNDFRSPLASRNERALPRLSNRKPFGERHNKQVIDPAPRHQRIRQNHYFYAERQSMYIVADLSPRDEEEAASKSSSISSSRGNSDSETLLCALSYDPGRKCLTVSPDFSSLECYSCQATGMSYDYWIEHVSSKPTTRDIQRRSDTLKKKNQRKLKQHQSEIYRVLESPAEARVLRMHVNLDIGSAQDFQQAKDTGLFVSYFIDLPSDSWYSKSKLAGRTQRSRVSRSTDVQGRRVNFSHTCEIVLDLNYLSDWQLCPWPRLLISVASLDAWTRYRIEGYASMVLPRSAGHFSFRLPAWRPQAGFIDSLRRFFTGGTCELDDITYCAVPSMQLNSTCLDKSNLKVVPSGSVDLTVNMVQQCRQFVSHRPDQNKIKAGRLLNKVDDVLTQFKEARERMIQARAMCS</sequence>
<dbReference type="InterPro" id="IPR010796">
    <property type="entry name" value="C2_B9-type_dom"/>
</dbReference>
<keyword evidence="7" id="KW-1185">Reference proteome</keyword>
<accession>A0ABD2WSR3</accession>
<comment type="subcellular location">
    <subcellularLocation>
        <location evidence="1">Cytoplasm</location>
        <location evidence="1">Cytoskeleton</location>
        <location evidence="1">Cilium basal body</location>
    </subcellularLocation>
</comment>
<keyword evidence="3" id="KW-0970">Cilium biogenesis/degradation</keyword>
<proteinExistence type="predicted"/>
<name>A0ABD2WSR3_9HYME</name>
<dbReference type="EMBL" id="JBJJXI010000078">
    <property type="protein sequence ID" value="KAL3395775.1"/>
    <property type="molecule type" value="Genomic_DNA"/>
</dbReference>
<evidence type="ECO:0000256" key="4">
    <source>
        <dbReference type="ARBA" id="ARBA00023212"/>
    </source>
</evidence>
<gene>
    <name evidence="6" type="ORF">TKK_010304</name>
</gene>
<dbReference type="AlphaFoldDB" id="A0ABD2WSR3"/>
<evidence type="ECO:0000313" key="6">
    <source>
        <dbReference type="EMBL" id="KAL3395775.1"/>
    </source>
</evidence>
<dbReference type="PROSITE" id="PS51381">
    <property type="entry name" value="C2_B9"/>
    <property type="match status" value="1"/>
</dbReference>
<keyword evidence="4" id="KW-0206">Cytoskeleton</keyword>
<dbReference type="PANTHER" id="PTHR12968:SF4">
    <property type="entry name" value="TECTONIC-LIKE COMPLEX MEMBER MKS1"/>
    <property type="match status" value="1"/>
</dbReference>
<evidence type="ECO:0008006" key="8">
    <source>
        <dbReference type="Google" id="ProtNLM"/>
    </source>
</evidence>
<evidence type="ECO:0000256" key="2">
    <source>
        <dbReference type="ARBA" id="ARBA00022490"/>
    </source>
</evidence>
<dbReference type="GO" id="GO:0030030">
    <property type="term" value="P:cell projection organization"/>
    <property type="evidence" value="ECO:0007669"/>
    <property type="project" value="UniProtKB-KW"/>
</dbReference>
<dbReference type="Proteomes" id="UP001627154">
    <property type="component" value="Unassembled WGS sequence"/>
</dbReference>
<reference evidence="6 7" key="1">
    <citation type="journal article" date="2024" name="bioRxiv">
        <title>A reference genome for Trichogramma kaykai: A tiny desert-dwelling parasitoid wasp with competing sex-ratio distorters.</title>
        <authorList>
            <person name="Culotta J."/>
            <person name="Lindsey A.R."/>
        </authorList>
    </citation>
    <scope>NUCLEOTIDE SEQUENCE [LARGE SCALE GENOMIC DNA]</scope>
    <source>
        <strain evidence="6 7">KSX58</strain>
    </source>
</reference>
<keyword evidence="2" id="KW-0963">Cytoplasm</keyword>
<evidence type="ECO:0000313" key="7">
    <source>
        <dbReference type="Proteomes" id="UP001627154"/>
    </source>
</evidence>